<dbReference type="PANTHER" id="PTHR33184:SF11">
    <property type="entry name" value="BETA-1,3-N-ACETYLGLUCOSAMINYLTRANSFERASE FAMILY PROTEIN"/>
    <property type="match status" value="1"/>
</dbReference>
<evidence type="ECO:0000256" key="2">
    <source>
        <dbReference type="SAM" id="SignalP"/>
    </source>
</evidence>
<reference evidence="3" key="1">
    <citation type="submission" date="2019-09" db="EMBL/GenBank/DDBJ databases">
        <title>Draft genome information of white flower Hibiscus syriacus.</title>
        <authorList>
            <person name="Kim Y.-M."/>
        </authorList>
    </citation>
    <scope>NUCLEOTIDE SEQUENCE [LARGE SCALE GENOMIC DNA]</scope>
    <source>
        <strain evidence="3">YM2019G1</strain>
    </source>
</reference>
<accession>A0A6A3BYG4</accession>
<comment type="caution">
    <text evidence="3">The sequence shown here is derived from an EMBL/GenBank/DDBJ whole genome shotgun (WGS) entry which is preliminary data.</text>
</comment>
<dbReference type="GO" id="GO:0001709">
    <property type="term" value="P:cell fate determination"/>
    <property type="evidence" value="ECO:0007669"/>
    <property type="project" value="TreeGrafter"/>
</dbReference>
<feature type="signal peptide" evidence="2">
    <location>
        <begin position="1"/>
        <end position="21"/>
    </location>
</feature>
<dbReference type="InterPro" id="IPR040361">
    <property type="entry name" value="TPD1"/>
</dbReference>
<protein>
    <submittedName>
        <fullName evidence="3">Uncharacterized protein</fullName>
    </submittedName>
</protein>
<sequence>MASSCNVVAILVMGLVSQGFCCSLEDIVIGTVRTGVEIQGKPEWKVTVTNNSKCAQHELRVTCQGFQTVEAVDPSIFKQEGDKCLVNHGNALNGFGSVSFSYPFIMFPSSSVVEDWFSLCSLNDIIVGTVRTGNEIQGMAEWKVTITNNCKCSQHDLKLTCKDFQSVETVDPSIFVQQGDDCLVIQGNTLNGFTSVSFLYAWDPPFFMFPSSSVVDDC</sequence>
<name>A0A6A3BYG4_HIBSY</name>
<evidence type="ECO:0000313" key="4">
    <source>
        <dbReference type="Proteomes" id="UP000436088"/>
    </source>
</evidence>
<gene>
    <name evidence="3" type="ORF">F3Y22_tig00015331pilonHSYRG00009</name>
</gene>
<evidence type="ECO:0000256" key="1">
    <source>
        <dbReference type="ARBA" id="ARBA00022729"/>
    </source>
</evidence>
<organism evidence="3 4">
    <name type="scientific">Hibiscus syriacus</name>
    <name type="common">Rose of Sharon</name>
    <dbReference type="NCBI Taxonomy" id="106335"/>
    <lineage>
        <taxon>Eukaryota</taxon>
        <taxon>Viridiplantae</taxon>
        <taxon>Streptophyta</taxon>
        <taxon>Embryophyta</taxon>
        <taxon>Tracheophyta</taxon>
        <taxon>Spermatophyta</taxon>
        <taxon>Magnoliopsida</taxon>
        <taxon>eudicotyledons</taxon>
        <taxon>Gunneridae</taxon>
        <taxon>Pentapetalae</taxon>
        <taxon>rosids</taxon>
        <taxon>malvids</taxon>
        <taxon>Malvales</taxon>
        <taxon>Malvaceae</taxon>
        <taxon>Malvoideae</taxon>
        <taxon>Hibiscus</taxon>
    </lineage>
</organism>
<dbReference type="Pfam" id="PF24068">
    <property type="entry name" value="TPD1_C"/>
    <property type="match status" value="2"/>
</dbReference>
<dbReference type="PANTHER" id="PTHR33184">
    <property type="entry name" value="PROTEIN TAPETUM DETERMINANT 1-LIKE-RELATED"/>
    <property type="match status" value="1"/>
</dbReference>
<keyword evidence="4" id="KW-1185">Reference proteome</keyword>
<evidence type="ECO:0000313" key="3">
    <source>
        <dbReference type="EMBL" id="KAE8721733.1"/>
    </source>
</evidence>
<dbReference type="AlphaFoldDB" id="A0A6A3BYG4"/>
<feature type="chain" id="PRO_5025333513" evidence="2">
    <location>
        <begin position="22"/>
        <end position="218"/>
    </location>
</feature>
<keyword evidence="1 2" id="KW-0732">Signal</keyword>
<proteinExistence type="predicted"/>
<dbReference type="EMBL" id="VEPZ02000606">
    <property type="protein sequence ID" value="KAE8721733.1"/>
    <property type="molecule type" value="Genomic_DNA"/>
</dbReference>
<dbReference type="Proteomes" id="UP000436088">
    <property type="component" value="Unassembled WGS sequence"/>
</dbReference>